<accession>A0A852VFZ4</accession>
<dbReference type="Proteomes" id="UP000564385">
    <property type="component" value="Unassembled WGS sequence"/>
</dbReference>
<evidence type="ECO:0000256" key="1">
    <source>
        <dbReference type="SAM" id="Phobius"/>
    </source>
</evidence>
<sequence>MRKLGIGYRYKCTIFCASVLQLGASFMRKLLLMLILVTVASGVGVAKANAQQESASYTETVLYSFTGGQDGRPSTQLQGNDSLVIDSFGNLYGTTNGGGANSGGALFKLDTSGKYTVLHSFCFQDCPGGSAPTSLIRDVSGILYGTTLGGGADQFTPAGTLGAGTIFKLDSAGNYSLLYSFCAQANCTDGLHPYGRLVEDGSGNLYGTTQDGGANNGGTVFKLDPAGNHSILYSFCSQANCIDGASPNAGLFEDASGNFFGTAVNGGASGYGTVFKLDTAGHYTVLYNFCSQAYCSDGAYPFAGLVGDASGNLYGNTFNGGNTNSGLSPGGGVAFKIDGSSKFTVLHTFCQQGNCADGGSPASSFIKDSSGNFYGTTIDGYDGEVFKLDSAGNYTILHTFSFLNDPNYAYGFDPAGSLVEDAFGTLYGMAVGGGTIATGRGEGVIYSLTTPSFAIGADASTITIASPGQQGTTTVTITPRNGFNQTITFSDSSCSGLPTGASCSFSPSSVTPSSGVAETTLIISTTATSSSISQKPLERGKGVFLAFILPSLLVFIPRTRRGQRSVRRIGKILLLLLVSSVIGLNGCGGGGAVSSTGGGGGSSAGGGSGATPAGTYKVTVTATGSGVSEAMALTLVVQ</sequence>
<gene>
    <name evidence="2" type="ORF">HDF08_003887</name>
</gene>
<reference evidence="2 3" key="1">
    <citation type="submission" date="2020-07" db="EMBL/GenBank/DDBJ databases">
        <title>Genomic Encyclopedia of Type Strains, Phase IV (KMG-V): Genome sequencing to study the core and pangenomes of soil and plant-associated prokaryotes.</title>
        <authorList>
            <person name="Whitman W."/>
        </authorList>
    </citation>
    <scope>NUCLEOTIDE SEQUENCE [LARGE SCALE GENOMIC DNA]</scope>
    <source>
        <strain evidence="2 3">M8UP22</strain>
    </source>
</reference>
<dbReference type="SUPFAM" id="SSF63829">
    <property type="entry name" value="Calcium-dependent phosphotriesterase"/>
    <property type="match status" value="1"/>
</dbReference>
<comment type="caution">
    <text evidence="2">The sequence shown here is derived from an EMBL/GenBank/DDBJ whole genome shotgun (WGS) entry which is preliminary data.</text>
</comment>
<proteinExistence type="predicted"/>
<keyword evidence="1" id="KW-1133">Transmembrane helix</keyword>
<dbReference type="InterPro" id="IPR022519">
    <property type="entry name" value="Gloeo/Verruco_rpt"/>
</dbReference>
<evidence type="ECO:0000313" key="2">
    <source>
        <dbReference type="EMBL" id="NYF91768.1"/>
    </source>
</evidence>
<dbReference type="AlphaFoldDB" id="A0A852VFZ4"/>
<protein>
    <submittedName>
        <fullName evidence="2">Repeat protein (TIGR03803 family)</fullName>
    </submittedName>
</protein>
<keyword evidence="1" id="KW-0812">Transmembrane</keyword>
<name>A0A852VFZ4_9BACT</name>
<keyword evidence="1" id="KW-0472">Membrane</keyword>
<dbReference type="EMBL" id="JACCCU010000003">
    <property type="protein sequence ID" value="NYF91768.1"/>
    <property type="molecule type" value="Genomic_DNA"/>
</dbReference>
<feature type="transmembrane region" description="Helical" evidence="1">
    <location>
        <begin position="572"/>
        <end position="593"/>
    </location>
</feature>
<dbReference type="NCBIfam" id="TIGR03803">
    <property type="entry name" value="Gloeo_Verruco"/>
    <property type="match status" value="6"/>
</dbReference>
<organism evidence="2 3">
    <name type="scientific">Tunturiibacter lichenicola</name>
    <dbReference type="NCBI Taxonomy" id="2051959"/>
    <lineage>
        <taxon>Bacteria</taxon>
        <taxon>Pseudomonadati</taxon>
        <taxon>Acidobacteriota</taxon>
        <taxon>Terriglobia</taxon>
        <taxon>Terriglobales</taxon>
        <taxon>Acidobacteriaceae</taxon>
        <taxon>Tunturiibacter</taxon>
    </lineage>
</organism>
<evidence type="ECO:0000313" key="3">
    <source>
        <dbReference type="Proteomes" id="UP000564385"/>
    </source>
</evidence>
<feature type="transmembrane region" description="Helical" evidence="1">
    <location>
        <begin position="542"/>
        <end position="560"/>
    </location>
</feature>